<sequence>MPQSVNGARNVRWLVQMSFLVSVCYGARHPKCSNVLFSVLQLYSKRPHKCISSAGTPGCRAVLGRHRHQNDGRLNTDEPGTVLRQLNSGRGPVVPKCDPFLSLVMLHMERLNTR</sequence>
<gene>
    <name evidence="2" type="ORF">NDU88_008417</name>
</gene>
<keyword evidence="1" id="KW-0732">Signal</keyword>
<organism evidence="2 3">
    <name type="scientific">Pleurodeles waltl</name>
    <name type="common">Iberian ribbed newt</name>
    <dbReference type="NCBI Taxonomy" id="8319"/>
    <lineage>
        <taxon>Eukaryota</taxon>
        <taxon>Metazoa</taxon>
        <taxon>Chordata</taxon>
        <taxon>Craniata</taxon>
        <taxon>Vertebrata</taxon>
        <taxon>Euteleostomi</taxon>
        <taxon>Amphibia</taxon>
        <taxon>Batrachia</taxon>
        <taxon>Caudata</taxon>
        <taxon>Salamandroidea</taxon>
        <taxon>Salamandridae</taxon>
        <taxon>Pleurodelinae</taxon>
        <taxon>Pleurodeles</taxon>
    </lineage>
</organism>
<evidence type="ECO:0000313" key="3">
    <source>
        <dbReference type="Proteomes" id="UP001066276"/>
    </source>
</evidence>
<accession>A0AAV7RXX8</accession>
<evidence type="ECO:0000256" key="1">
    <source>
        <dbReference type="SAM" id="SignalP"/>
    </source>
</evidence>
<protein>
    <recommendedName>
        <fullName evidence="4">Secreted protein</fullName>
    </recommendedName>
</protein>
<evidence type="ECO:0000313" key="2">
    <source>
        <dbReference type="EMBL" id="KAJ1155688.1"/>
    </source>
</evidence>
<feature type="signal peptide" evidence="1">
    <location>
        <begin position="1"/>
        <end position="26"/>
    </location>
</feature>
<keyword evidence="3" id="KW-1185">Reference proteome</keyword>
<dbReference type="EMBL" id="JANPWB010000009">
    <property type="protein sequence ID" value="KAJ1155688.1"/>
    <property type="molecule type" value="Genomic_DNA"/>
</dbReference>
<evidence type="ECO:0008006" key="4">
    <source>
        <dbReference type="Google" id="ProtNLM"/>
    </source>
</evidence>
<dbReference type="Proteomes" id="UP001066276">
    <property type="component" value="Chromosome 5"/>
</dbReference>
<proteinExistence type="predicted"/>
<dbReference type="AlphaFoldDB" id="A0AAV7RXX8"/>
<reference evidence="2" key="1">
    <citation type="journal article" date="2022" name="bioRxiv">
        <title>Sequencing and chromosome-scale assembly of the giantPleurodeles waltlgenome.</title>
        <authorList>
            <person name="Brown T."/>
            <person name="Elewa A."/>
            <person name="Iarovenko S."/>
            <person name="Subramanian E."/>
            <person name="Araus A.J."/>
            <person name="Petzold A."/>
            <person name="Susuki M."/>
            <person name="Suzuki K.-i.T."/>
            <person name="Hayashi T."/>
            <person name="Toyoda A."/>
            <person name="Oliveira C."/>
            <person name="Osipova E."/>
            <person name="Leigh N.D."/>
            <person name="Simon A."/>
            <person name="Yun M.H."/>
        </authorList>
    </citation>
    <scope>NUCLEOTIDE SEQUENCE</scope>
    <source>
        <strain evidence="2">20211129_DDA</strain>
        <tissue evidence="2">Liver</tissue>
    </source>
</reference>
<comment type="caution">
    <text evidence="2">The sequence shown here is derived from an EMBL/GenBank/DDBJ whole genome shotgun (WGS) entry which is preliminary data.</text>
</comment>
<feature type="chain" id="PRO_5043911051" description="Secreted protein" evidence="1">
    <location>
        <begin position="27"/>
        <end position="114"/>
    </location>
</feature>
<name>A0AAV7RXX8_PLEWA</name>